<feature type="signal peptide" evidence="17">
    <location>
        <begin position="1"/>
        <end position="22"/>
    </location>
</feature>
<feature type="chain" id="PRO_5019612871" description="Phospholipase A1" evidence="17">
    <location>
        <begin position="23"/>
        <end position="405"/>
    </location>
</feature>
<evidence type="ECO:0000256" key="17">
    <source>
        <dbReference type="RuleBase" id="RU366027"/>
    </source>
</evidence>
<dbReference type="EMBL" id="AP017655">
    <property type="protein sequence ID" value="BAV63182.1"/>
    <property type="molecule type" value="Genomic_DNA"/>
</dbReference>
<keyword evidence="9 17" id="KW-0378">Hydrolase</keyword>
<evidence type="ECO:0000256" key="12">
    <source>
        <dbReference type="ARBA" id="ARBA00023098"/>
    </source>
</evidence>
<sequence length="405" mass="44360">MMDRSIRWLLATALLVPAAAQAAPVAVLVRDAGEQDAEGALLVDLRLLNEGDEPQSFALPDRIEARVERSGDIRTVWLERARDVADHVIIAPRGFERARYRLAARDGQSLDLARLSIPAWNVSQIAMIPRPAAPASHLAEAHTPAPVPPVRAPAPTPPPSDRRAGNAFLANLSGYEPIYAVYGPDTNSEARIQLSFKYQLFGSRRAEGLPQSWRDGLHFAYTQRMFWDLGADSSPFRNIDFQPEIFYLTPSTTLASGVSLSAQGGIRHESNGRDGEASRSINSIYLAPMAAIPLGGGYRLSIAPRLSLFVGDKSDNPDIRRYRGNTGLFMEVGEDNGLRLSTSTRFNIGSGKGALSADLSYPLRRILGGGPDFYLFGQSFIGYGENLLDYDRNTRRLRVGIALIR</sequence>
<dbReference type="RefSeq" id="WP_037444207.1">
    <property type="nucleotide sequence ID" value="NZ_AP017655.1"/>
</dbReference>
<keyword evidence="20" id="KW-1185">Reference proteome</keyword>
<comment type="subcellular location">
    <subcellularLocation>
        <location evidence="17">Cell outer membrane</location>
        <topology evidence="17">Multi-pass membrane protein</topology>
    </subcellularLocation>
    <text evidence="17">One of the very few enzymes located there.</text>
</comment>
<evidence type="ECO:0000256" key="14">
    <source>
        <dbReference type="ARBA" id="ARBA00023237"/>
    </source>
</evidence>
<evidence type="ECO:0000256" key="9">
    <source>
        <dbReference type="ARBA" id="ARBA00022801"/>
    </source>
</evidence>
<proteinExistence type="inferred from homology"/>
<evidence type="ECO:0000256" key="4">
    <source>
        <dbReference type="ARBA" id="ARBA00011702"/>
    </source>
</evidence>
<dbReference type="GO" id="GO:0016042">
    <property type="term" value="P:lipid catabolic process"/>
    <property type="evidence" value="ECO:0007669"/>
    <property type="project" value="UniProtKB-KW"/>
</dbReference>
<feature type="active site" description="Proton acceptor" evidence="15">
    <location>
        <position position="268"/>
    </location>
</feature>
<keyword evidence="8 17" id="KW-0732">Signal</keyword>
<accession>A0A1E1EYA4</accession>
<keyword evidence="7 16" id="KW-0479">Metal-binding</keyword>
<evidence type="ECO:0000256" key="16">
    <source>
        <dbReference type="PIRSR" id="PIRSR603187-2"/>
    </source>
</evidence>
<keyword evidence="10 16" id="KW-0106">Calcium</keyword>
<comment type="catalytic activity">
    <reaction evidence="1 17">
        <text>a 1,2-diacyl-sn-glycero-3-phosphocholine + H2O = a 2-acyl-sn-glycero-3-phosphocholine + a fatty acid + H(+)</text>
        <dbReference type="Rhea" id="RHEA:18689"/>
        <dbReference type="ChEBI" id="CHEBI:15377"/>
        <dbReference type="ChEBI" id="CHEBI:15378"/>
        <dbReference type="ChEBI" id="CHEBI:28868"/>
        <dbReference type="ChEBI" id="CHEBI:57643"/>
        <dbReference type="ChEBI" id="CHEBI:57875"/>
        <dbReference type="EC" id="3.1.1.32"/>
    </reaction>
</comment>
<dbReference type="KEGG" id="sclo:SCLO_1001420"/>
<feature type="active site" description="Nucleophile" evidence="15">
    <location>
        <position position="270"/>
    </location>
</feature>
<dbReference type="GO" id="GO:0008970">
    <property type="term" value="F:phospholipase A1 activity"/>
    <property type="evidence" value="ECO:0007669"/>
    <property type="project" value="UniProtKB-EC"/>
</dbReference>
<dbReference type="PRINTS" id="PR01486">
    <property type="entry name" value="PHPHLIPASEA1"/>
</dbReference>
<evidence type="ECO:0000256" key="5">
    <source>
        <dbReference type="ARBA" id="ARBA00022452"/>
    </source>
</evidence>
<feature type="binding site" description="in dimeric form" evidence="16">
    <location>
        <position position="233"/>
    </location>
    <ligand>
        <name>Ca(2+)</name>
        <dbReference type="ChEBI" id="CHEBI:29108"/>
        <label>1</label>
    </ligand>
</feature>
<dbReference type="PANTHER" id="PTHR40457">
    <property type="entry name" value="PHOSPHOLIPASE A1"/>
    <property type="match status" value="1"/>
</dbReference>
<comment type="cofactor">
    <cofactor evidence="17">
        <name>Ca(2+)</name>
        <dbReference type="ChEBI" id="CHEBI:29108"/>
    </cofactor>
    <text evidence="17">Binds 1 Ca(2+) ion per monomer. In the dimeric form the Ca(2+) is bound by different amino acids with binding of each Ca(2+) shared with ligands coming from each monomer. The Ca(2+) ion may have a role in catalysis.</text>
</comment>
<evidence type="ECO:0000256" key="7">
    <source>
        <dbReference type="ARBA" id="ARBA00022723"/>
    </source>
</evidence>
<dbReference type="EC" id="3.1.1.4" evidence="17"/>
<dbReference type="Gene3D" id="2.40.230.10">
    <property type="entry name" value="Phospholipase A1"/>
    <property type="match status" value="1"/>
</dbReference>
<evidence type="ECO:0000256" key="15">
    <source>
        <dbReference type="PIRSR" id="PIRSR603187-1"/>
    </source>
</evidence>
<keyword evidence="6" id="KW-0812">Transmembrane</keyword>
<reference evidence="19 20" key="1">
    <citation type="submission" date="2016-10" db="EMBL/GenBank/DDBJ databases">
        <title>Complete Genome Sequence of the Nonylphenol-Degrading Bacterium Sphingobium cloacae JCM 10874T.</title>
        <authorList>
            <person name="Ootsuka M."/>
            <person name="Nishizawa T."/>
            <person name="Ohta H."/>
        </authorList>
    </citation>
    <scope>NUCLEOTIDE SEQUENCE [LARGE SCALE GENOMIC DNA]</scope>
    <source>
        <strain evidence="19 20">JCM 10874</strain>
    </source>
</reference>
<gene>
    <name evidence="19" type="ORF">SCLO_1001420</name>
</gene>
<dbReference type="EC" id="3.1.1.32" evidence="17"/>
<evidence type="ECO:0000313" key="19">
    <source>
        <dbReference type="EMBL" id="BAV63182.1"/>
    </source>
</evidence>
<feature type="binding site" description="in dimeric form" evidence="16">
    <location>
        <position position="278"/>
    </location>
    <ligand>
        <name>Ca(2+)</name>
        <dbReference type="ChEBI" id="CHEBI:29108"/>
        <label>1</label>
    </ligand>
</feature>
<dbReference type="SUPFAM" id="SSF56931">
    <property type="entry name" value="Outer membrane phospholipase A (OMPLA)"/>
    <property type="match status" value="1"/>
</dbReference>
<keyword evidence="12 17" id="KW-0443">Lipid metabolism</keyword>
<organism evidence="19 20">
    <name type="scientific">Sphingobium cloacae</name>
    <dbReference type="NCBI Taxonomy" id="120107"/>
    <lineage>
        <taxon>Bacteria</taxon>
        <taxon>Pseudomonadati</taxon>
        <taxon>Pseudomonadota</taxon>
        <taxon>Alphaproteobacteria</taxon>
        <taxon>Sphingomonadales</taxon>
        <taxon>Sphingomonadaceae</taxon>
        <taxon>Sphingobium</taxon>
    </lineage>
</organism>
<comment type="catalytic activity">
    <reaction evidence="2 17">
        <text>a 1,2-diacyl-sn-glycero-3-phosphocholine + H2O = a 1-acyl-sn-glycero-3-phosphocholine + a fatty acid + H(+)</text>
        <dbReference type="Rhea" id="RHEA:15801"/>
        <dbReference type="ChEBI" id="CHEBI:15377"/>
        <dbReference type="ChEBI" id="CHEBI:15378"/>
        <dbReference type="ChEBI" id="CHEBI:28868"/>
        <dbReference type="ChEBI" id="CHEBI:57643"/>
        <dbReference type="ChEBI" id="CHEBI:58168"/>
        <dbReference type="EC" id="3.1.1.4"/>
    </reaction>
</comment>
<dbReference type="GO" id="GO:0046872">
    <property type="term" value="F:metal ion binding"/>
    <property type="evidence" value="ECO:0007669"/>
    <property type="project" value="UniProtKB-KW"/>
</dbReference>
<dbReference type="GO" id="GO:0004623">
    <property type="term" value="F:phospholipase A2 activity"/>
    <property type="evidence" value="ECO:0007669"/>
    <property type="project" value="UniProtKB-EC"/>
</dbReference>
<dbReference type="OrthoDB" id="188433at2"/>
<comment type="function">
    <text evidence="17">Hydrolysis of phosphatidylcholine with phospholipase A2 (EC 3.1.1.4) and phospholipase A1 (EC 3.1.1.32) activities.</text>
</comment>
<evidence type="ECO:0000256" key="2">
    <source>
        <dbReference type="ARBA" id="ARBA00001604"/>
    </source>
</evidence>
<feature type="region of interest" description="Disordered" evidence="18">
    <location>
        <begin position="136"/>
        <end position="162"/>
    </location>
</feature>
<evidence type="ECO:0000313" key="20">
    <source>
        <dbReference type="Proteomes" id="UP000218272"/>
    </source>
</evidence>
<keyword evidence="11 17" id="KW-0442">Lipid degradation</keyword>
<evidence type="ECO:0000256" key="1">
    <source>
        <dbReference type="ARBA" id="ARBA00000111"/>
    </source>
</evidence>
<evidence type="ECO:0000256" key="8">
    <source>
        <dbReference type="ARBA" id="ARBA00022729"/>
    </source>
</evidence>
<dbReference type="InterPro" id="IPR003187">
    <property type="entry name" value="PLipase_A1"/>
</dbReference>
<feature type="compositionally biased region" description="Pro residues" evidence="18">
    <location>
        <begin position="145"/>
        <end position="159"/>
    </location>
</feature>
<dbReference type="Proteomes" id="UP000218272">
    <property type="component" value="Chromosome SCLO_1"/>
</dbReference>
<keyword evidence="14 17" id="KW-0998">Cell outer membrane</keyword>
<dbReference type="GO" id="GO:0009279">
    <property type="term" value="C:cell outer membrane"/>
    <property type="evidence" value="ECO:0007669"/>
    <property type="project" value="UniProtKB-SubCell"/>
</dbReference>
<keyword evidence="13" id="KW-0472">Membrane</keyword>
<comment type="subunit">
    <text evidence="4 17">Homodimer; dimerization is reversible, and the dimeric form is the active one.</text>
</comment>
<evidence type="ECO:0000256" key="3">
    <source>
        <dbReference type="ARBA" id="ARBA00010525"/>
    </source>
</evidence>
<evidence type="ECO:0000256" key="6">
    <source>
        <dbReference type="ARBA" id="ARBA00022692"/>
    </source>
</evidence>
<dbReference type="AlphaFoldDB" id="A0A1E1EYA4"/>
<name>A0A1E1EYA4_9SPHN</name>
<evidence type="ECO:0000256" key="18">
    <source>
        <dbReference type="SAM" id="MobiDB-lite"/>
    </source>
</evidence>
<keyword evidence="5" id="KW-1134">Transmembrane beta strand</keyword>
<feature type="binding site" description="in dimeric form" evidence="16">
    <location>
        <position position="273"/>
    </location>
    <ligand>
        <name>Ca(2+)</name>
        <dbReference type="ChEBI" id="CHEBI:29108"/>
        <label>1</label>
    </ligand>
</feature>
<feature type="binding site" description="in dimeric form" evidence="16">
    <location>
        <position position="315"/>
    </location>
    <ligand>
        <name>Ca(2+)</name>
        <dbReference type="ChEBI" id="CHEBI:29108"/>
        <label>1</label>
    </ligand>
</feature>
<dbReference type="Pfam" id="PF02253">
    <property type="entry name" value="PLA1"/>
    <property type="match status" value="1"/>
</dbReference>
<protein>
    <recommendedName>
        <fullName evidence="17">Phospholipase A1</fullName>
        <ecNumber evidence="17">3.1.1.32</ecNumber>
        <ecNumber evidence="17">3.1.1.4</ecNumber>
    </recommendedName>
    <alternativeName>
        <fullName evidence="17">Phosphatidylcholine 1-acylhydrolase</fullName>
    </alternativeName>
</protein>
<dbReference type="InterPro" id="IPR036541">
    <property type="entry name" value="PLipase_A1_sf"/>
</dbReference>
<evidence type="ECO:0000256" key="10">
    <source>
        <dbReference type="ARBA" id="ARBA00022837"/>
    </source>
</evidence>
<evidence type="ECO:0000256" key="13">
    <source>
        <dbReference type="ARBA" id="ARBA00023136"/>
    </source>
</evidence>
<evidence type="ECO:0000256" key="11">
    <source>
        <dbReference type="ARBA" id="ARBA00022963"/>
    </source>
</evidence>
<dbReference type="PANTHER" id="PTHR40457:SF1">
    <property type="entry name" value="PHOSPHOLIPASE A1"/>
    <property type="match status" value="1"/>
</dbReference>
<comment type="similarity">
    <text evidence="3 17">Belongs to the phospholipase A1 family.</text>
</comment>